<dbReference type="SMART" id="SM00175">
    <property type="entry name" value="RAB"/>
    <property type="match status" value="1"/>
</dbReference>
<keyword evidence="2 6" id="KW-0547">Nucleotide-binding</keyword>
<protein>
    <recommendedName>
        <fullName evidence="6">Ras-related protein Rab</fullName>
    </recommendedName>
</protein>
<dbReference type="GO" id="GO:0008333">
    <property type="term" value="P:endosome to lysosome transport"/>
    <property type="evidence" value="ECO:0007669"/>
    <property type="project" value="TreeGrafter"/>
</dbReference>
<dbReference type="SMART" id="SM00173">
    <property type="entry name" value="RAS"/>
    <property type="match status" value="1"/>
</dbReference>
<feature type="region of interest" description="Disordered" evidence="7">
    <location>
        <begin position="196"/>
        <end position="226"/>
    </location>
</feature>
<comment type="subcellular location">
    <subcellularLocation>
        <location evidence="6">Membrane</location>
        <topology evidence="6">Lipid-anchor</topology>
    </subcellularLocation>
</comment>
<dbReference type="GO" id="GO:0016020">
    <property type="term" value="C:membrane"/>
    <property type="evidence" value="ECO:0007669"/>
    <property type="project" value="UniProtKB-SubCell"/>
</dbReference>
<name>A0A210Q3Q4_MIZYE</name>
<comment type="similarity">
    <text evidence="1 6">Belongs to the small GTPase superfamily. Rab family.</text>
</comment>
<proteinExistence type="inferred from homology"/>
<dbReference type="Gene3D" id="3.40.50.300">
    <property type="entry name" value="P-loop containing nucleotide triphosphate hydrolases"/>
    <property type="match status" value="1"/>
</dbReference>
<dbReference type="InterPro" id="IPR001806">
    <property type="entry name" value="Small_GTPase"/>
</dbReference>
<dbReference type="GO" id="GO:0005802">
    <property type="term" value="C:trans-Golgi network"/>
    <property type="evidence" value="ECO:0007669"/>
    <property type="project" value="UniProtKB-UniRule"/>
</dbReference>
<dbReference type="SUPFAM" id="SSF52540">
    <property type="entry name" value="P-loop containing nucleoside triphosphate hydrolases"/>
    <property type="match status" value="1"/>
</dbReference>
<dbReference type="PROSITE" id="PS51421">
    <property type="entry name" value="RAS"/>
    <property type="match status" value="1"/>
</dbReference>
<dbReference type="InterPro" id="IPR030697">
    <property type="entry name" value="Rab29/Rab38/Rab32"/>
</dbReference>
<dbReference type="AlphaFoldDB" id="A0A210Q3Q4"/>
<evidence type="ECO:0000256" key="1">
    <source>
        <dbReference type="ARBA" id="ARBA00006270"/>
    </source>
</evidence>
<evidence type="ECO:0000313" key="9">
    <source>
        <dbReference type="Proteomes" id="UP000242188"/>
    </source>
</evidence>
<dbReference type="GO" id="GO:0090385">
    <property type="term" value="P:phagosome-lysosome fusion"/>
    <property type="evidence" value="ECO:0007669"/>
    <property type="project" value="TreeGrafter"/>
</dbReference>
<organism evidence="8 9">
    <name type="scientific">Mizuhopecten yessoensis</name>
    <name type="common">Japanese scallop</name>
    <name type="synonym">Patinopecten yessoensis</name>
    <dbReference type="NCBI Taxonomy" id="6573"/>
    <lineage>
        <taxon>Eukaryota</taxon>
        <taxon>Metazoa</taxon>
        <taxon>Spiralia</taxon>
        <taxon>Lophotrochozoa</taxon>
        <taxon>Mollusca</taxon>
        <taxon>Bivalvia</taxon>
        <taxon>Autobranchia</taxon>
        <taxon>Pteriomorphia</taxon>
        <taxon>Pectinida</taxon>
        <taxon>Pectinoidea</taxon>
        <taxon>Pectinidae</taxon>
        <taxon>Mizuhopecten</taxon>
    </lineage>
</organism>
<dbReference type="SMART" id="SM00176">
    <property type="entry name" value="RAN"/>
    <property type="match status" value="1"/>
</dbReference>
<dbReference type="STRING" id="6573.A0A210Q3Q4"/>
<dbReference type="NCBIfam" id="TIGR00231">
    <property type="entry name" value="small_GTP"/>
    <property type="match status" value="1"/>
</dbReference>
<dbReference type="FunFam" id="3.40.50.300:FF:002133">
    <property type="entry name" value="Ras family protein"/>
    <property type="match status" value="1"/>
</dbReference>
<keyword evidence="5 6" id="KW-0636">Prenylation</keyword>
<keyword evidence="6" id="KW-0472">Membrane</keyword>
<comment type="function">
    <text evidence="6">The small GTPases Rab are key regulators in vesicle trafficking.</text>
</comment>
<evidence type="ECO:0000256" key="6">
    <source>
        <dbReference type="RuleBase" id="RU367128"/>
    </source>
</evidence>
<evidence type="ECO:0000256" key="4">
    <source>
        <dbReference type="ARBA" id="ARBA00023288"/>
    </source>
</evidence>
<keyword evidence="9" id="KW-1185">Reference proteome</keyword>
<evidence type="ECO:0000256" key="2">
    <source>
        <dbReference type="ARBA" id="ARBA00022741"/>
    </source>
</evidence>
<dbReference type="PANTHER" id="PTHR47981">
    <property type="entry name" value="RAB FAMILY"/>
    <property type="match status" value="1"/>
</dbReference>
<evidence type="ECO:0000256" key="7">
    <source>
        <dbReference type="SAM" id="MobiDB-lite"/>
    </source>
</evidence>
<dbReference type="GO" id="GO:0005770">
    <property type="term" value="C:late endosome"/>
    <property type="evidence" value="ECO:0007669"/>
    <property type="project" value="TreeGrafter"/>
</dbReference>
<dbReference type="CDD" id="cd04107">
    <property type="entry name" value="Rab32_Rab38"/>
    <property type="match status" value="1"/>
</dbReference>
<dbReference type="GO" id="GO:0005764">
    <property type="term" value="C:lysosome"/>
    <property type="evidence" value="ECO:0007669"/>
    <property type="project" value="TreeGrafter"/>
</dbReference>
<evidence type="ECO:0000256" key="5">
    <source>
        <dbReference type="ARBA" id="ARBA00023289"/>
    </source>
</evidence>
<dbReference type="Proteomes" id="UP000242188">
    <property type="component" value="Unassembled WGS sequence"/>
</dbReference>
<comment type="caution">
    <text evidence="8">The sequence shown here is derived from an EMBL/GenBank/DDBJ whole genome shotgun (WGS) entry which is preliminary data.</text>
</comment>
<dbReference type="InterPro" id="IPR005225">
    <property type="entry name" value="Small_GTP-bd"/>
</dbReference>
<accession>A0A210Q3Q4</accession>
<keyword evidence="4 6" id="KW-0449">Lipoprotein</keyword>
<keyword evidence="3 6" id="KW-0342">GTP-binding</keyword>
<evidence type="ECO:0000313" key="8">
    <source>
        <dbReference type="EMBL" id="OWF43373.1"/>
    </source>
</evidence>
<dbReference type="PRINTS" id="PR00449">
    <property type="entry name" value="RASTRNSFRMNG"/>
</dbReference>
<dbReference type="InterPro" id="IPR027417">
    <property type="entry name" value="P-loop_NTPase"/>
</dbReference>
<dbReference type="GO" id="GO:0003924">
    <property type="term" value="F:GTPase activity"/>
    <property type="evidence" value="ECO:0007669"/>
    <property type="project" value="UniProtKB-UniRule"/>
</dbReference>
<dbReference type="GO" id="GO:0005525">
    <property type="term" value="F:GTP binding"/>
    <property type="evidence" value="ECO:0007669"/>
    <property type="project" value="UniProtKB-UniRule"/>
</dbReference>
<dbReference type="SMART" id="SM00174">
    <property type="entry name" value="RHO"/>
    <property type="match status" value="1"/>
</dbReference>
<dbReference type="OrthoDB" id="245989at2759"/>
<sequence>MAASTPGNNQEHLYKILVIGEFGVGKTSIIRRYTEGTFSPNYKLTIGVDFALKSMVWDDNTKVNMQLWDIAGHERFGHMTRVYYKYAIGAIIVFDLSRPATFDSVLKWLNDVNSKVMLANEQPVPVLLLANKCDIEGAEPDTSKIDKFCKEHQFIGWFPTSAKSDTNVSEAVRFLVKHILELPSESQQPTEHISLATENNTSHYDDSFETEEGYNKRNNKQSGCCS</sequence>
<gene>
    <name evidence="8" type="ORF">KP79_PYT10059</name>
</gene>
<dbReference type="PANTHER" id="PTHR47981:SF39">
    <property type="entry name" value="RAS-RELATED PROTEIN RAB"/>
    <property type="match status" value="1"/>
</dbReference>
<dbReference type="PROSITE" id="PS51419">
    <property type="entry name" value="RAB"/>
    <property type="match status" value="1"/>
</dbReference>
<reference evidence="8 9" key="1">
    <citation type="journal article" date="2017" name="Nat. Ecol. Evol.">
        <title>Scallop genome provides insights into evolution of bilaterian karyotype and development.</title>
        <authorList>
            <person name="Wang S."/>
            <person name="Zhang J."/>
            <person name="Jiao W."/>
            <person name="Li J."/>
            <person name="Xun X."/>
            <person name="Sun Y."/>
            <person name="Guo X."/>
            <person name="Huan P."/>
            <person name="Dong B."/>
            <person name="Zhang L."/>
            <person name="Hu X."/>
            <person name="Sun X."/>
            <person name="Wang J."/>
            <person name="Zhao C."/>
            <person name="Wang Y."/>
            <person name="Wang D."/>
            <person name="Huang X."/>
            <person name="Wang R."/>
            <person name="Lv J."/>
            <person name="Li Y."/>
            <person name="Zhang Z."/>
            <person name="Liu B."/>
            <person name="Lu W."/>
            <person name="Hui Y."/>
            <person name="Liang J."/>
            <person name="Zhou Z."/>
            <person name="Hou R."/>
            <person name="Li X."/>
            <person name="Liu Y."/>
            <person name="Li H."/>
            <person name="Ning X."/>
            <person name="Lin Y."/>
            <person name="Zhao L."/>
            <person name="Xing Q."/>
            <person name="Dou J."/>
            <person name="Li Y."/>
            <person name="Mao J."/>
            <person name="Guo H."/>
            <person name="Dou H."/>
            <person name="Li T."/>
            <person name="Mu C."/>
            <person name="Jiang W."/>
            <person name="Fu Q."/>
            <person name="Fu X."/>
            <person name="Miao Y."/>
            <person name="Liu J."/>
            <person name="Yu Q."/>
            <person name="Li R."/>
            <person name="Liao H."/>
            <person name="Li X."/>
            <person name="Kong Y."/>
            <person name="Jiang Z."/>
            <person name="Chourrout D."/>
            <person name="Li R."/>
            <person name="Bao Z."/>
        </authorList>
    </citation>
    <scope>NUCLEOTIDE SEQUENCE [LARGE SCALE GENOMIC DNA]</scope>
    <source>
        <strain evidence="8 9">PY_sf001</strain>
    </source>
</reference>
<dbReference type="EMBL" id="NEDP02005114">
    <property type="protein sequence ID" value="OWF43373.1"/>
    <property type="molecule type" value="Genomic_DNA"/>
</dbReference>
<dbReference type="Pfam" id="PF00071">
    <property type="entry name" value="Ras"/>
    <property type="match status" value="1"/>
</dbReference>
<dbReference type="GO" id="GO:0045335">
    <property type="term" value="C:phagocytic vesicle"/>
    <property type="evidence" value="ECO:0007669"/>
    <property type="project" value="TreeGrafter"/>
</dbReference>
<evidence type="ECO:0000256" key="3">
    <source>
        <dbReference type="ARBA" id="ARBA00023134"/>
    </source>
</evidence>